<feature type="region of interest" description="Disordered" evidence="1">
    <location>
        <begin position="402"/>
        <end position="424"/>
    </location>
</feature>
<dbReference type="AlphaFoldDB" id="A0A7G2CGG0"/>
<feature type="compositionally biased region" description="Polar residues" evidence="1">
    <location>
        <begin position="980"/>
        <end position="989"/>
    </location>
</feature>
<gene>
    <name evidence="2" type="ORF">ADEAN_000593300</name>
</gene>
<name>A0A7G2CGG0_9TRYP</name>
<dbReference type="SUPFAM" id="SSF50978">
    <property type="entry name" value="WD40 repeat-like"/>
    <property type="match status" value="1"/>
</dbReference>
<dbReference type="Proteomes" id="UP000515908">
    <property type="component" value="Chromosome 11"/>
</dbReference>
<proteinExistence type="predicted"/>
<dbReference type="Gene3D" id="2.130.10.10">
    <property type="entry name" value="YVTN repeat-like/Quinoprotein amine dehydrogenase"/>
    <property type="match status" value="1"/>
</dbReference>
<evidence type="ECO:0000313" key="2">
    <source>
        <dbReference type="EMBL" id="CAD2218445.1"/>
    </source>
</evidence>
<dbReference type="PANTHER" id="PTHR36911">
    <property type="entry name" value="LIM ZINC-BINDING DOMAIN-CONTAINING PROTEIN-RELATED"/>
    <property type="match status" value="1"/>
</dbReference>
<feature type="region of interest" description="Disordered" evidence="1">
    <location>
        <begin position="96"/>
        <end position="198"/>
    </location>
</feature>
<feature type="region of interest" description="Disordered" evidence="1">
    <location>
        <begin position="687"/>
        <end position="711"/>
    </location>
</feature>
<feature type="compositionally biased region" description="Basic and acidic residues" evidence="1">
    <location>
        <begin position="687"/>
        <end position="697"/>
    </location>
</feature>
<feature type="region of interest" description="Disordered" evidence="1">
    <location>
        <begin position="887"/>
        <end position="929"/>
    </location>
</feature>
<feature type="compositionally biased region" description="Acidic residues" evidence="1">
    <location>
        <begin position="131"/>
        <end position="140"/>
    </location>
</feature>
<dbReference type="VEuPathDB" id="TriTrypDB:ADEAN_000593300"/>
<evidence type="ECO:0000313" key="3">
    <source>
        <dbReference type="Proteomes" id="UP000515908"/>
    </source>
</evidence>
<dbReference type="InterPro" id="IPR001680">
    <property type="entry name" value="WD40_rpt"/>
</dbReference>
<accession>A0A7G2CGG0</accession>
<evidence type="ECO:0008006" key="4">
    <source>
        <dbReference type="Google" id="ProtNLM"/>
    </source>
</evidence>
<feature type="region of interest" description="Disordered" evidence="1">
    <location>
        <begin position="946"/>
        <end position="989"/>
    </location>
</feature>
<feature type="compositionally biased region" description="Polar residues" evidence="1">
    <location>
        <begin position="37"/>
        <end position="58"/>
    </location>
</feature>
<feature type="compositionally biased region" description="Basic and acidic residues" evidence="1">
    <location>
        <begin position="505"/>
        <end position="516"/>
    </location>
</feature>
<dbReference type="InterPro" id="IPR036322">
    <property type="entry name" value="WD40_repeat_dom_sf"/>
</dbReference>
<feature type="compositionally biased region" description="Low complexity" evidence="1">
    <location>
        <begin position="25"/>
        <end position="36"/>
    </location>
</feature>
<keyword evidence="3" id="KW-1185">Reference proteome</keyword>
<sequence length="989" mass="112749">MEEDEHPLVHMIKTASSHLQQQLTNMNNNNNNNNNNPERQYSISHSISNHTPNRSGSPDVQWDHTTDRHPFGTPIYRKNERNRLKFIPLEVSFSDDEKETRHLHNNNPHPVAKSYSTEVSSSDHTYTNPNSEDDDEEDNEREPRLFVPLSRSPSLLRHKTDVYLSQQQPQEGDFHPYTAYDREDDNHNDSNNNNHNDRDEVCSLLREMERIHDGKETPFQSYLFVPLPERKTISNNNNNNNNNTIRVSCVKFSPLFDILLVGDVNGVIYYVPQNSNNNNSVSTLHGHVNRVTCFSFTSSSSMTTGNNNNTNNNNASGMFASSSKDNSVLLWSASNKTQLRRISVFSVVNPNHETNSNENNNHNAMASPSLISFMPFNDNYLLVSFEDTNKLTLYNCSTGLEIKQDHSNNNNNTNTIQRKQTTASKISPFHVGGQEKNSNSNNNKNKKHVDTSITSLLVEEAYYPFFFTGHRSGDVCLWTSRAELRYLQPEGFSTFIPHNNNSNSNKKEKERKKRNESVFFHLPDMTHPSDTNEENNKDDESNHNNNNILHYHIPRLRMIHKLSITTITNYILASPSNHKNNVIRDNFPIIRMQSQMLNKRQMKNVLTSSSLLPTVEYDNNKTKNHNIPPSILSQVVKREKEKHKQLNTNSSFNYHNAALQVLSPLVLLISFANGVVVLVGVVIDPPSQRHREEEKKKTVTTTQNSNDNNNNANVITNFFSSLFSDPSTENNNHNRTANASTNNQSSAEQKQKIIKSFLHSIHLVPLFYTDMHAQLRSPASGPATAFTVGAALCRDNKYYVVFAYYLPDGERTRIEIHAVCNNSTNPKNVSSFMGVVSLPGSTHTILELLWGAKDYSDLVVVPTKGGEVRHYQRQYIIPREEHVGKVESEAVITKEDDNTVKREDETGKEDDPHPTEEERGGRLSEVSQTRFEVIYKDRDEWEEVLRRERQRQQANAFPQGSEEDGYGSGYRNVEDDGSETRTVTSSGED</sequence>
<protein>
    <recommendedName>
        <fullName evidence="4">WD domain, G-beta repeat</fullName>
    </recommendedName>
</protein>
<dbReference type="InterPro" id="IPR015943">
    <property type="entry name" value="WD40/YVTN_repeat-like_dom_sf"/>
</dbReference>
<reference evidence="2 3" key="1">
    <citation type="submission" date="2020-08" db="EMBL/GenBank/DDBJ databases">
        <authorList>
            <person name="Newling K."/>
            <person name="Davey J."/>
            <person name="Forrester S."/>
        </authorList>
    </citation>
    <scope>NUCLEOTIDE SEQUENCE [LARGE SCALE GENOMIC DNA]</scope>
    <source>
        <strain evidence="3">Crithidia deanei Carvalho (ATCC PRA-265)</strain>
    </source>
</reference>
<feature type="compositionally biased region" description="Polar residues" evidence="1">
    <location>
        <begin position="114"/>
        <end position="130"/>
    </location>
</feature>
<feature type="compositionally biased region" description="Low complexity" evidence="1">
    <location>
        <begin position="699"/>
        <end position="711"/>
    </location>
</feature>
<organism evidence="2 3">
    <name type="scientific">Angomonas deanei</name>
    <dbReference type="NCBI Taxonomy" id="59799"/>
    <lineage>
        <taxon>Eukaryota</taxon>
        <taxon>Discoba</taxon>
        <taxon>Euglenozoa</taxon>
        <taxon>Kinetoplastea</taxon>
        <taxon>Metakinetoplastina</taxon>
        <taxon>Trypanosomatida</taxon>
        <taxon>Trypanosomatidae</taxon>
        <taxon>Strigomonadinae</taxon>
        <taxon>Angomonas</taxon>
    </lineage>
</organism>
<dbReference type="SMART" id="SM00320">
    <property type="entry name" value="WD40"/>
    <property type="match status" value="3"/>
</dbReference>
<feature type="compositionally biased region" description="Basic and acidic residues" evidence="1">
    <location>
        <begin position="61"/>
        <end position="70"/>
    </location>
</feature>
<feature type="region of interest" description="Disordered" evidence="1">
    <location>
        <begin position="492"/>
        <end position="545"/>
    </location>
</feature>
<evidence type="ECO:0000256" key="1">
    <source>
        <dbReference type="SAM" id="MobiDB-lite"/>
    </source>
</evidence>
<feature type="compositionally biased region" description="Basic and acidic residues" evidence="1">
    <location>
        <begin position="887"/>
        <end position="922"/>
    </location>
</feature>
<feature type="region of interest" description="Disordered" evidence="1">
    <location>
        <begin position="726"/>
        <end position="746"/>
    </location>
</feature>
<feature type="region of interest" description="Disordered" evidence="1">
    <location>
        <begin position="25"/>
        <end position="76"/>
    </location>
</feature>
<dbReference type="EMBL" id="LR877155">
    <property type="protein sequence ID" value="CAD2218445.1"/>
    <property type="molecule type" value="Genomic_DNA"/>
</dbReference>